<gene>
    <name evidence="1" type="ORF">RF55_8283</name>
</gene>
<protein>
    <submittedName>
        <fullName evidence="1">Uncharacterized protein</fullName>
    </submittedName>
</protein>
<comment type="caution">
    <text evidence="1">The sequence shown here is derived from an EMBL/GenBank/DDBJ whole genome shotgun (WGS) entry which is preliminary data.</text>
</comment>
<sequence>MSFTGIEFTDDSGGGIALVSSQWLTPRKQEVFWPPYKFQFQYDKAIKKGVVPEQDGSWKIYKIKRCFFETDDYSKAQSKIKQAQVTFDCQSEIDDVLPSKRIIHKPRRLAYSSSDDEDEALSGKHFLPPSKIVRLNDKANETLSPSLSPQFRLEDLPVNLPVSTQADLNILETYLKSNQNLSTMPHWVEEILHPKLTEF</sequence>
<name>A0A0J7KN46_LASNI</name>
<dbReference type="EMBL" id="LBMM01005109">
    <property type="protein sequence ID" value="KMQ91808.1"/>
    <property type="molecule type" value="Genomic_DNA"/>
</dbReference>
<keyword evidence="2" id="KW-1185">Reference proteome</keyword>
<dbReference type="PaxDb" id="67767-A0A0J7KN46"/>
<accession>A0A0J7KN46</accession>
<evidence type="ECO:0000313" key="2">
    <source>
        <dbReference type="Proteomes" id="UP000036403"/>
    </source>
</evidence>
<dbReference type="Proteomes" id="UP000036403">
    <property type="component" value="Unassembled WGS sequence"/>
</dbReference>
<evidence type="ECO:0000313" key="1">
    <source>
        <dbReference type="EMBL" id="KMQ91808.1"/>
    </source>
</evidence>
<reference evidence="1 2" key="1">
    <citation type="submission" date="2015-04" db="EMBL/GenBank/DDBJ databases">
        <title>Lasius niger genome sequencing.</title>
        <authorList>
            <person name="Konorov E.A."/>
            <person name="Nikitin M.A."/>
            <person name="Kirill M.V."/>
            <person name="Chang P."/>
        </authorList>
    </citation>
    <scope>NUCLEOTIDE SEQUENCE [LARGE SCALE GENOMIC DNA]</scope>
    <source>
        <tissue evidence="1">Whole</tissue>
    </source>
</reference>
<proteinExistence type="predicted"/>
<dbReference type="OrthoDB" id="10071708at2759"/>
<dbReference type="AlphaFoldDB" id="A0A0J7KN46"/>
<organism evidence="1 2">
    <name type="scientific">Lasius niger</name>
    <name type="common">Black garden ant</name>
    <dbReference type="NCBI Taxonomy" id="67767"/>
    <lineage>
        <taxon>Eukaryota</taxon>
        <taxon>Metazoa</taxon>
        <taxon>Ecdysozoa</taxon>
        <taxon>Arthropoda</taxon>
        <taxon>Hexapoda</taxon>
        <taxon>Insecta</taxon>
        <taxon>Pterygota</taxon>
        <taxon>Neoptera</taxon>
        <taxon>Endopterygota</taxon>
        <taxon>Hymenoptera</taxon>
        <taxon>Apocrita</taxon>
        <taxon>Aculeata</taxon>
        <taxon>Formicoidea</taxon>
        <taxon>Formicidae</taxon>
        <taxon>Formicinae</taxon>
        <taxon>Lasius</taxon>
        <taxon>Lasius</taxon>
    </lineage>
</organism>